<evidence type="ECO:0000256" key="3">
    <source>
        <dbReference type="ARBA" id="ARBA00005417"/>
    </source>
</evidence>
<keyword evidence="8" id="KW-0067">ATP-binding</keyword>
<evidence type="ECO:0000256" key="10">
    <source>
        <dbReference type="ARBA" id="ARBA00023136"/>
    </source>
</evidence>
<dbReference type="InterPro" id="IPR003439">
    <property type="entry name" value="ABC_transporter-like_ATP-bd"/>
</dbReference>
<feature type="transmembrane region" description="Helical" evidence="11">
    <location>
        <begin position="190"/>
        <end position="211"/>
    </location>
</feature>
<dbReference type="Pfam" id="PF08352">
    <property type="entry name" value="oligo_HPY"/>
    <property type="match status" value="1"/>
</dbReference>
<dbReference type="PANTHER" id="PTHR43297:SF2">
    <property type="entry name" value="DIPEPTIDE TRANSPORT ATP-BINDING PROTEIN DPPD"/>
    <property type="match status" value="1"/>
</dbReference>
<name>A0ABW4K6M3_9HYPH</name>
<dbReference type="PROSITE" id="PS00211">
    <property type="entry name" value="ABC_TRANSPORTER_1"/>
    <property type="match status" value="1"/>
</dbReference>
<keyword evidence="4 11" id="KW-0813">Transport</keyword>
<dbReference type="Pfam" id="PF00005">
    <property type="entry name" value="ABC_tran"/>
    <property type="match status" value="1"/>
</dbReference>
<dbReference type="SUPFAM" id="SSF52540">
    <property type="entry name" value="P-loop containing nucleoside triphosphate hydrolases"/>
    <property type="match status" value="1"/>
</dbReference>
<organism evidence="14 15">
    <name type="scientific">Methylopila henanensis</name>
    <dbReference type="NCBI Taxonomy" id="873516"/>
    <lineage>
        <taxon>Bacteria</taxon>
        <taxon>Pseudomonadati</taxon>
        <taxon>Pseudomonadota</taxon>
        <taxon>Alphaproteobacteria</taxon>
        <taxon>Hyphomicrobiales</taxon>
        <taxon>Methylopilaceae</taxon>
        <taxon>Methylopila</taxon>
    </lineage>
</organism>
<reference evidence="15" key="1">
    <citation type="journal article" date="2019" name="Int. J. Syst. Evol. Microbiol.">
        <title>The Global Catalogue of Microorganisms (GCM) 10K type strain sequencing project: providing services to taxonomists for standard genome sequencing and annotation.</title>
        <authorList>
            <consortium name="The Broad Institute Genomics Platform"/>
            <consortium name="The Broad Institute Genome Sequencing Center for Infectious Disease"/>
            <person name="Wu L."/>
            <person name="Ma J."/>
        </authorList>
    </citation>
    <scope>NUCLEOTIDE SEQUENCE [LARGE SCALE GENOMIC DNA]</scope>
    <source>
        <strain evidence="15">KCTC 23707</strain>
    </source>
</reference>
<dbReference type="InterPro" id="IPR000515">
    <property type="entry name" value="MetI-like"/>
</dbReference>
<dbReference type="InterPro" id="IPR027417">
    <property type="entry name" value="P-loop_NTPase"/>
</dbReference>
<dbReference type="CDD" id="cd03257">
    <property type="entry name" value="ABC_NikE_OppD_transporters"/>
    <property type="match status" value="1"/>
</dbReference>
<dbReference type="InterPro" id="IPR050388">
    <property type="entry name" value="ABC_Ni/Peptide_Import"/>
</dbReference>
<comment type="subcellular location">
    <subcellularLocation>
        <location evidence="1">Cell inner membrane</location>
        <topology evidence="1">Peripheral membrane protein</topology>
    </subcellularLocation>
    <subcellularLocation>
        <location evidence="2 11">Cell membrane</location>
        <topology evidence="2 11">Multi-pass membrane protein</topology>
    </subcellularLocation>
</comment>
<comment type="caution">
    <text evidence="14">The sequence shown here is derived from an EMBL/GenBank/DDBJ whole genome shotgun (WGS) entry which is preliminary data.</text>
</comment>
<keyword evidence="15" id="KW-1185">Reference proteome</keyword>
<dbReference type="InterPro" id="IPR017871">
    <property type="entry name" value="ABC_transporter-like_CS"/>
</dbReference>
<keyword evidence="5" id="KW-1003">Cell membrane</keyword>
<evidence type="ECO:0000256" key="9">
    <source>
        <dbReference type="ARBA" id="ARBA00022989"/>
    </source>
</evidence>
<proteinExistence type="inferred from homology"/>
<dbReference type="PANTHER" id="PTHR43297">
    <property type="entry name" value="OLIGOPEPTIDE TRANSPORT ATP-BINDING PROTEIN APPD"/>
    <property type="match status" value="1"/>
</dbReference>
<comment type="similarity">
    <text evidence="11">Belongs to the binding-protein-dependent transport system permease family.</text>
</comment>
<dbReference type="Pfam" id="PF00528">
    <property type="entry name" value="BPD_transp_1"/>
    <property type="match status" value="1"/>
</dbReference>
<feature type="transmembrane region" description="Helical" evidence="11">
    <location>
        <begin position="243"/>
        <end position="266"/>
    </location>
</feature>
<keyword evidence="9 11" id="KW-1133">Transmembrane helix</keyword>
<comment type="similarity">
    <text evidence="3">Belongs to the ABC transporter superfamily.</text>
</comment>
<feature type="domain" description="ABC transporter" evidence="12">
    <location>
        <begin position="306"/>
        <end position="557"/>
    </location>
</feature>
<dbReference type="InterPro" id="IPR013563">
    <property type="entry name" value="Oligopep_ABC_C"/>
</dbReference>
<dbReference type="EMBL" id="JBHUER010000007">
    <property type="protein sequence ID" value="MFD1703339.1"/>
    <property type="molecule type" value="Genomic_DNA"/>
</dbReference>
<keyword evidence="6 11" id="KW-0812">Transmembrane</keyword>
<evidence type="ECO:0000256" key="5">
    <source>
        <dbReference type="ARBA" id="ARBA00022475"/>
    </source>
</evidence>
<evidence type="ECO:0000259" key="12">
    <source>
        <dbReference type="PROSITE" id="PS50893"/>
    </source>
</evidence>
<dbReference type="Proteomes" id="UP001597308">
    <property type="component" value="Unassembled WGS sequence"/>
</dbReference>
<dbReference type="SUPFAM" id="SSF161098">
    <property type="entry name" value="MetI-like"/>
    <property type="match status" value="1"/>
</dbReference>
<evidence type="ECO:0000313" key="14">
    <source>
        <dbReference type="EMBL" id="MFD1703339.1"/>
    </source>
</evidence>
<gene>
    <name evidence="14" type="ORF">ACFSCV_10020</name>
</gene>
<feature type="transmembrane region" description="Helical" evidence="11">
    <location>
        <begin position="79"/>
        <end position="105"/>
    </location>
</feature>
<dbReference type="InterPro" id="IPR035906">
    <property type="entry name" value="MetI-like_sf"/>
</dbReference>
<evidence type="ECO:0000256" key="4">
    <source>
        <dbReference type="ARBA" id="ARBA00022448"/>
    </source>
</evidence>
<evidence type="ECO:0000256" key="2">
    <source>
        <dbReference type="ARBA" id="ARBA00004651"/>
    </source>
</evidence>
<protein>
    <submittedName>
        <fullName evidence="14">Dipeptide/oligopeptide/nickel ABC transporter permease/ATP-binding protein</fullName>
    </submittedName>
</protein>
<evidence type="ECO:0000256" key="1">
    <source>
        <dbReference type="ARBA" id="ARBA00004417"/>
    </source>
</evidence>
<sequence>MSVASVIRTLGRRPMTLAGLAIVGVLVVAALAAPLLPLADPDLTAPFNRLAPPGSPGHPLGTDHLGRDLLARVLDGLRVSLAVGVGATAAAALVGSAIGLVAAYYGRIVDGALMRTIDVLMAFPYLLLALAIVAALGPGLVNAALAIAVANVPFFARAARGAALVVVRRDYVDAARLAGFSDLRILLGEVLPNVAPLLVVACASTIGWMILETAGLSFLGLGAQPPQADLGSMLGDGRKVAVAAPHVAAAAGVVVLLLVIGLNLLGDGLRDLLDPRLKAGAGGAPQPATAVERASAAPASDLGGLLDVRGLTTAFDMAEGRHAAVRGVSFALQPGEALGVVGESGSGKSVAALSLTRLAPTPPGAIVAGRVGFRGDDVLDLAFEPLRALRGDRVAYVFQDPLTSLNPVMRVGDQILEALRPAPGEGRAGLRARMLALIADVGLEDPERASRAFPHELSGGQRQRIGVAMAIANRPDVLVADEPTTALDAMTQIRVLELMGARAKERGAALLFVSHDFGVVAALCDRVIVMYAGEIVEEGPTREVLRAPRHPYAKRLIGCAPRLGEPDRALAALEGAPPPIDAIPHGCAFSPRCEHAIEACRAAPVALEPAGEGRRARCLRWREFADA</sequence>
<feature type="domain" description="ABC transmembrane type-1" evidence="13">
    <location>
        <begin position="77"/>
        <end position="266"/>
    </location>
</feature>
<evidence type="ECO:0000256" key="6">
    <source>
        <dbReference type="ARBA" id="ARBA00022692"/>
    </source>
</evidence>
<feature type="transmembrane region" description="Helical" evidence="11">
    <location>
        <begin position="117"/>
        <end position="137"/>
    </location>
</feature>
<dbReference type="RefSeq" id="WP_378799450.1">
    <property type="nucleotide sequence ID" value="NZ_JBHUER010000007.1"/>
</dbReference>
<dbReference type="NCBIfam" id="TIGR01727">
    <property type="entry name" value="oligo_HPY"/>
    <property type="match status" value="1"/>
</dbReference>
<evidence type="ECO:0000256" key="8">
    <source>
        <dbReference type="ARBA" id="ARBA00022840"/>
    </source>
</evidence>
<dbReference type="SMART" id="SM00382">
    <property type="entry name" value="AAA"/>
    <property type="match status" value="1"/>
</dbReference>
<keyword evidence="7" id="KW-0547">Nucleotide-binding</keyword>
<dbReference type="PROSITE" id="PS50893">
    <property type="entry name" value="ABC_TRANSPORTER_2"/>
    <property type="match status" value="1"/>
</dbReference>
<accession>A0ABW4K6M3</accession>
<evidence type="ECO:0000259" key="13">
    <source>
        <dbReference type="PROSITE" id="PS50928"/>
    </source>
</evidence>
<dbReference type="Gene3D" id="3.40.50.300">
    <property type="entry name" value="P-loop containing nucleotide triphosphate hydrolases"/>
    <property type="match status" value="1"/>
</dbReference>
<dbReference type="PROSITE" id="PS50928">
    <property type="entry name" value="ABC_TM1"/>
    <property type="match status" value="1"/>
</dbReference>
<evidence type="ECO:0000256" key="11">
    <source>
        <dbReference type="RuleBase" id="RU363032"/>
    </source>
</evidence>
<dbReference type="InterPro" id="IPR003593">
    <property type="entry name" value="AAA+_ATPase"/>
</dbReference>
<dbReference type="Gene3D" id="1.10.3720.10">
    <property type="entry name" value="MetI-like"/>
    <property type="match status" value="1"/>
</dbReference>
<keyword evidence="10 11" id="KW-0472">Membrane</keyword>
<evidence type="ECO:0000313" key="15">
    <source>
        <dbReference type="Proteomes" id="UP001597308"/>
    </source>
</evidence>
<evidence type="ECO:0000256" key="7">
    <source>
        <dbReference type="ARBA" id="ARBA00022741"/>
    </source>
</evidence>
<dbReference type="CDD" id="cd06261">
    <property type="entry name" value="TM_PBP2"/>
    <property type="match status" value="1"/>
</dbReference>